<dbReference type="GO" id="GO:0070007">
    <property type="term" value="F:glutamic-type endopeptidase activity"/>
    <property type="evidence" value="ECO:0007669"/>
    <property type="project" value="InterPro"/>
</dbReference>
<dbReference type="AlphaFoldDB" id="A0A8H6STY0"/>
<dbReference type="PROSITE" id="PS51257">
    <property type="entry name" value="PROKAR_LIPOPROTEIN"/>
    <property type="match status" value="1"/>
</dbReference>
<dbReference type="Gene3D" id="2.60.120.700">
    <property type="entry name" value="Peptidase G1"/>
    <property type="match status" value="1"/>
</dbReference>
<accession>A0A8H6STY0</accession>
<dbReference type="Pfam" id="PF01828">
    <property type="entry name" value="Peptidase_A4"/>
    <property type="match status" value="1"/>
</dbReference>
<dbReference type="InterPro" id="IPR038656">
    <property type="entry name" value="Peptidase_G1_sf"/>
</dbReference>
<dbReference type="PANTHER" id="PTHR37536">
    <property type="entry name" value="PUTATIVE (AFU_ORTHOLOGUE AFUA_3G02970)-RELATED"/>
    <property type="match status" value="1"/>
</dbReference>
<dbReference type="Proteomes" id="UP000613580">
    <property type="component" value="Unassembled WGS sequence"/>
</dbReference>
<dbReference type="InterPro" id="IPR000250">
    <property type="entry name" value="Peptidase_G1"/>
</dbReference>
<proteinExistence type="predicted"/>
<name>A0A8H6STY0_MYCCL</name>
<keyword evidence="3" id="KW-1185">Reference proteome</keyword>
<feature type="signal peptide" evidence="1">
    <location>
        <begin position="1"/>
        <end position="19"/>
    </location>
</feature>
<organism evidence="2 3">
    <name type="scientific">Mycena chlorophos</name>
    <name type="common">Agaric fungus</name>
    <name type="synonym">Agaricus chlorophos</name>
    <dbReference type="NCBI Taxonomy" id="658473"/>
    <lineage>
        <taxon>Eukaryota</taxon>
        <taxon>Fungi</taxon>
        <taxon>Dikarya</taxon>
        <taxon>Basidiomycota</taxon>
        <taxon>Agaricomycotina</taxon>
        <taxon>Agaricomycetes</taxon>
        <taxon>Agaricomycetidae</taxon>
        <taxon>Agaricales</taxon>
        <taxon>Marasmiineae</taxon>
        <taxon>Mycenaceae</taxon>
        <taxon>Mycena</taxon>
    </lineage>
</organism>
<evidence type="ECO:0000313" key="3">
    <source>
        <dbReference type="Proteomes" id="UP000613580"/>
    </source>
</evidence>
<dbReference type="GO" id="GO:0006508">
    <property type="term" value="P:proteolysis"/>
    <property type="evidence" value="ECO:0007669"/>
    <property type="project" value="InterPro"/>
</dbReference>
<gene>
    <name evidence="2" type="ORF">HMN09_00734100</name>
</gene>
<reference evidence="2" key="1">
    <citation type="submission" date="2020-05" db="EMBL/GenBank/DDBJ databases">
        <title>Mycena genomes resolve the evolution of fungal bioluminescence.</title>
        <authorList>
            <person name="Tsai I.J."/>
        </authorList>
    </citation>
    <scope>NUCLEOTIDE SEQUENCE</scope>
    <source>
        <strain evidence="2">110903Hualien_Pintung</strain>
    </source>
</reference>
<sequence length="267" mass="27409">MKVQVSAFLVLALACCVSAQATWSFKKFQDGVEVPLEQGPATELRSATLQKLKRIRNLPRRARANVDNPNDCGAAVTGTGFTSIVGTWNVPTIQTTGASPPGLLQWVGIDGLSETADAGIQGGTLSEIQDGAQVNFAYVDMLPAALQQAMLTVETADTITTNITTTSTTSGVITLSNETRGTSIVATVSGGTALSRTSAEWILQIAETSNLAPVLFSSVTVTGSAIASGTTVSLSKASVVSNFNSDCTAKLVGTTLEITDGSGGGGF</sequence>
<evidence type="ECO:0000256" key="1">
    <source>
        <dbReference type="SAM" id="SignalP"/>
    </source>
</evidence>
<protein>
    <submittedName>
        <fullName evidence="2">Acid proteinase A</fullName>
    </submittedName>
</protein>
<feature type="chain" id="PRO_5033994095" evidence="1">
    <location>
        <begin position="20"/>
        <end position="267"/>
    </location>
</feature>
<dbReference type="OrthoDB" id="2862635at2759"/>
<dbReference type="PANTHER" id="PTHR37536:SF1">
    <property type="entry name" value="ASPERGILLOPEPSIN, PUTAITVE (AFU_ORTHOLOGUE AFUA_7G01200)"/>
    <property type="match status" value="1"/>
</dbReference>
<dbReference type="SUPFAM" id="SSF49899">
    <property type="entry name" value="Concanavalin A-like lectins/glucanases"/>
    <property type="match status" value="1"/>
</dbReference>
<keyword evidence="1" id="KW-0732">Signal</keyword>
<dbReference type="EMBL" id="JACAZE010000009">
    <property type="protein sequence ID" value="KAF7305803.1"/>
    <property type="molecule type" value="Genomic_DNA"/>
</dbReference>
<comment type="caution">
    <text evidence="2">The sequence shown here is derived from an EMBL/GenBank/DDBJ whole genome shotgun (WGS) entry which is preliminary data.</text>
</comment>
<dbReference type="InterPro" id="IPR013320">
    <property type="entry name" value="ConA-like_dom_sf"/>
</dbReference>
<evidence type="ECO:0000313" key="2">
    <source>
        <dbReference type="EMBL" id="KAF7305803.1"/>
    </source>
</evidence>